<dbReference type="InterPro" id="IPR020471">
    <property type="entry name" value="AKR"/>
</dbReference>
<dbReference type="EMBL" id="JARIHO010000068">
    <property type="protein sequence ID" value="KAJ7314223.1"/>
    <property type="molecule type" value="Genomic_DNA"/>
</dbReference>
<protein>
    <submittedName>
        <fullName evidence="3">NADP-dependent oxidoreductase domain-containing protein</fullName>
    </submittedName>
</protein>
<dbReference type="InterPro" id="IPR036812">
    <property type="entry name" value="NAD(P)_OxRdtase_dom_sf"/>
</dbReference>
<dbReference type="Proteomes" id="UP001218218">
    <property type="component" value="Unassembled WGS sequence"/>
</dbReference>
<organism evidence="3 4">
    <name type="scientific">Mycena albidolilacea</name>
    <dbReference type="NCBI Taxonomy" id="1033008"/>
    <lineage>
        <taxon>Eukaryota</taxon>
        <taxon>Fungi</taxon>
        <taxon>Dikarya</taxon>
        <taxon>Basidiomycota</taxon>
        <taxon>Agaricomycotina</taxon>
        <taxon>Agaricomycetes</taxon>
        <taxon>Agaricomycetidae</taxon>
        <taxon>Agaricales</taxon>
        <taxon>Marasmiineae</taxon>
        <taxon>Mycenaceae</taxon>
        <taxon>Mycena</taxon>
    </lineage>
</organism>
<gene>
    <name evidence="3" type="ORF">DFH08DRAFT_716940</name>
</gene>
<sequence length="316" mass="35386">MSPIPSCGDWIRYAIGYGAVESDEERLKVLDAAYAAGSTFWDTANVYGDSEDLIGKCFLGRFKLNPENRSEIFLATKFEITTTEARGDPDYVKEQCAQSLVRLGVEYIDLYYQHRWVPFIDYSQNTQWRLRYLLYTVDSNTPIEKRVGAMADLVKAGKVKYLGLSDCTADGLRRAHAVHPIAALQIEYSPLMLEVEKPPLELVAAARALGMKIIAYSPLGRGFLTDQIKSVYDLEADDSRRTAPEFSAENFRRILALAGKIGEVGKVHGATAGQTTLAWTWAHGEDFFFIPGTKKEKVGIFPCPFLHCCMVFNAHF</sequence>
<dbReference type="Gene3D" id="3.20.20.100">
    <property type="entry name" value="NADP-dependent oxidoreductase domain"/>
    <property type="match status" value="1"/>
</dbReference>
<dbReference type="GO" id="GO:0005737">
    <property type="term" value="C:cytoplasm"/>
    <property type="evidence" value="ECO:0007669"/>
    <property type="project" value="TreeGrafter"/>
</dbReference>
<dbReference type="AlphaFoldDB" id="A0AAD6ZA47"/>
<keyword evidence="4" id="KW-1185">Reference proteome</keyword>
<dbReference type="PANTHER" id="PTHR43625:SF40">
    <property type="entry name" value="ALDO-KETO REDUCTASE YAKC [NADP(+)]"/>
    <property type="match status" value="1"/>
</dbReference>
<name>A0AAD6ZA47_9AGAR</name>
<dbReference type="InterPro" id="IPR023210">
    <property type="entry name" value="NADP_OxRdtase_dom"/>
</dbReference>
<proteinExistence type="predicted"/>
<accession>A0AAD6ZA47</accession>
<feature type="domain" description="NADP-dependent oxidoreductase" evidence="2">
    <location>
        <begin position="22"/>
        <end position="297"/>
    </location>
</feature>
<evidence type="ECO:0000313" key="3">
    <source>
        <dbReference type="EMBL" id="KAJ7314223.1"/>
    </source>
</evidence>
<comment type="caution">
    <text evidence="3">The sequence shown here is derived from an EMBL/GenBank/DDBJ whole genome shotgun (WGS) entry which is preliminary data.</text>
</comment>
<evidence type="ECO:0000259" key="2">
    <source>
        <dbReference type="Pfam" id="PF00248"/>
    </source>
</evidence>
<dbReference type="Pfam" id="PF00248">
    <property type="entry name" value="Aldo_ket_red"/>
    <property type="match status" value="1"/>
</dbReference>
<dbReference type="PRINTS" id="PR00069">
    <property type="entry name" value="ALDKETRDTASE"/>
</dbReference>
<reference evidence="3" key="1">
    <citation type="submission" date="2023-03" db="EMBL/GenBank/DDBJ databases">
        <title>Massive genome expansion in bonnet fungi (Mycena s.s.) driven by repeated elements and novel gene families across ecological guilds.</title>
        <authorList>
            <consortium name="Lawrence Berkeley National Laboratory"/>
            <person name="Harder C.B."/>
            <person name="Miyauchi S."/>
            <person name="Viragh M."/>
            <person name="Kuo A."/>
            <person name="Thoen E."/>
            <person name="Andreopoulos B."/>
            <person name="Lu D."/>
            <person name="Skrede I."/>
            <person name="Drula E."/>
            <person name="Henrissat B."/>
            <person name="Morin E."/>
            <person name="Kohler A."/>
            <person name="Barry K."/>
            <person name="LaButti K."/>
            <person name="Morin E."/>
            <person name="Salamov A."/>
            <person name="Lipzen A."/>
            <person name="Mereny Z."/>
            <person name="Hegedus B."/>
            <person name="Baldrian P."/>
            <person name="Stursova M."/>
            <person name="Weitz H."/>
            <person name="Taylor A."/>
            <person name="Grigoriev I.V."/>
            <person name="Nagy L.G."/>
            <person name="Martin F."/>
            <person name="Kauserud H."/>
        </authorList>
    </citation>
    <scope>NUCLEOTIDE SEQUENCE</scope>
    <source>
        <strain evidence="3">CBHHK002</strain>
    </source>
</reference>
<evidence type="ECO:0000313" key="4">
    <source>
        <dbReference type="Proteomes" id="UP001218218"/>
    </source>
</evidence>
<evidence type="ECO:0000256" key="1">
    <source>
        <dbReference type="ARBA" id="ARBA00023002"/>
    </source>
</evidence>
<keyword evidence="1" id="KW-0560">Oxidoreductase</keyword>
<dbReference type="PANTHER" id="PTHR43625">
    <property type="entry name" value="AFLATOXIN B1 ALDEHYDE REDUCTASE"/>
    <property type="match status" value="1"/>
</dbReference>
<dbReference type="GO" id="GO:0016491">
    <property type="term" value="F:oxidoreductase activity"/>
    <property type="evidence" value="ECO:0007669"/>
    <property type="project" value="UniProtKB-KW"/>
</dbReference>
<dbReference type="SUPFAM" id="SSF51430">
    <property type="entry name" value="NAD(P)-linked oxidoreductase"/>
    <property type="match status" value="1"/>
</dbReference>
<dbReference type="InterPro" id="IPR050791">
    <property type="entry name" value="Aldo-Keto_reductase"/>
</dbReference>